<evidence type="ECO:0000256" key="1">
    <source>
        <dbReference type="SAM" id="MobiDB-lite"/>
    </source>
</evidence>
<proteinExistence type="predicted"/>
<dbReference type="KEGG" id="hnv:DDQ68_05765"/>
<keyword evidence="3" id="KW-1185">Reference proteome</keyword>
<dbReference type="EMBL" id="CP029145">
    <property type="protein sequence ID" value="AWM32342.1"/>
    <property type="molecule type" value="Genomic_DNA"/>
</dbReference>
<reference evidence="3" key="1">
    <citation type="submission" date="2018-04" db="EMBL/GenBank/DDBJ databases">
        <title>Complete genome of Antarctic heterotrophic bacterium Hymenobacter nivis.</title>
        <authorList>
            <person name="Terashima M."/>
        </authorList>
    </citation>
    <scope>NUCLEOTIDE SEQUENCE [LARGE SCALE GENOMIC DNA]</scope>
    <source>
        <strain evidence="3">NBRC 111535</strain>
    </source>
</reference>
<name>A0A2Z3GJY0_9BACT</name>
<feature type="region of interest" description="Disordered" evidence="1">
    <location>
        <begin position="321"/>
        <end position="364"/>
    </location>
</feature>
<feature type="compositionally biased region" description="Basic residues" evidence="1">
    <location>
        <begin position="330"/>
        <end position="341"/>
    </location>
</feature>
<protein>
    <submittedName>
        <fullName evidence="2">Uncharacterized protein</fullName>
    </submittedName>
</protein>
<dbReference type="OrthoDB" id="9868328at2"/>
<gene>
    <name evidence="2" type="ORF">DDQ68_05765</name>
</gene>
<organism evidence="2 3">
    <name type="scientific">Hymenobacter nivis</name>
    <dbReference type="NCBI Taxonomy" id="1850093"/>
    <lineage>
        <taxon>Bacteria</taxon>
        <taxon>Pseudomonadati</taxon>
        <taxon>Bacteroidota</taxon>
        <taxon>Cytophagia</taxon>
        <taxon>Cytophagales</taxon>
        <taxon>Hymenobacteraceae</taxon>
        <taxon>Hymenobacter</taxon>
    </lineage>
</organism>
<dbReference type="Proteomes" id="UP000245999">
    <property type="component" value="Chromosome"/>
</dbReference>
<dbReference type="AlphaFoldDB" id="A0A2Z3GJY0"/>
<evidence type="ECO:0000313" key="3">
    <source>
        <dbReference type="Proteomes" id="UP000245999"/>
    </source>
</evidence>
<evidence type="ECO:0000313" key="2">
    <source>
        <dbReference type="EMBL" id="AWM32342.1"/>
    </source>
</evidence>
<accession>A0A2Z3GJY0</accession>
<sequence length="393" mass="42577">MLFRVVKKHPAGPLNHFQVFATGIPTGKEQGAGLDFSLFHHVLKHGLERVQPKLSLRIRDLGHDYSTSTGMSKAEYLALAEQKYNDLQALATQPTFYDYEKSFEAIWMELGRQMLDRNVGPVPADRRKKKMTTRFGQIQIANNQDFRYHPNGFGTSPYLQEQLVFLGQSEVYQQAAALAETLLGLPVGASQLDRLTRFYGGAITDEADQAPTPEAPEVAPVGGVYAQADGAMLITDEGYKKAKPGRIFATSTLQTSIVEERGGHIASSVFVGHLGNAAAFGVKLAVQLDSCKGRGRDLVFMRRGALAASVDGKRGRLNADPGVYGACRNSSHRHRNRRAQRGSRPPRGSQGSPGRTRFGIGRASSGAGGRFARAPVKAQSPVAAGLNTFLAVV</sequence>